<gene>
    <name evidence="1" type="ORF">E8A74_36335</name>
</gene>
<sequence>MGARVTLRHQTMPLSKPFRVDVENLIDHPFRARERRHVPVGVVRRGTFDLEAYVKRRDFLKGAGLVAATAASGLGVSLWGMRQARAFGEVPKEAEGAMLPLELQAENILEIFLYGGVSQYESFYCVPSLGEASGTQWHAYLKSGHVQAAVDQCAFQGPLTEPFAADSMGQAVHLGPFVMPLRERPDVMERTRVSVSAHDLEPHEGAIPMMLGGRGLGHPAFSGLGAHVQRYFLERFNTPGRAPYSYALMSNGANGLPTDNVRSVVSIGMHPGAARPLAIKVDAAGDLTSLLARGTVGQNRAQYDALMQGYIDRYHERLRWRGEGGPLRAPRLGELEAASSSIANAQAISGVLEPQFFTKIGGSNCGDNAGTDAMTMNLKLAAHLLRHPTVPAKYVCIVDTGLLSADGGGGYDTHGENSFTQARNLSHTLRQLLSVVNAPGENNPAKLDLDKTLIVLTTEFGRTPFKQGSEGRNHWPYGFPVVFIGGPVRPSGKGVFGACGEDGRATIASTPQENRMAALLSLGIWPFAQESFNVSDVPGATTEIDAALLVQKRQLGVVA</sequence>
<protein>
    <submittedName>
        <fullName evidence="1">DUF1501 domain-containing protein</fullName>
    </submittedName>
</protein>
<dbReference type="EMBL" id="SSMQ01000052">
    <property type="protein sequence ID" value="TKC99885.1"/>
    <property type="molecule type" value="Genomic_DNA"/>
</dbReference>
<reference evidence="1 2" key="1">
    <citation type="submission" date="2019-04" db="EMBL/GenBank/DDBJ databases">
        <authorList>
            <person name="Li Y."/>
            <person name="Wang J."/>
        </authorList>
    </citation>
    <scope>NUCLEOTIDE SEQUENCE [LARGE SCALE GENOMIC DNA]</scope>
    <source>
        <strain evidence="1 2">DSM 14668</strain>
    </source>
</reference>
<keyword evidence="2" id="KW-1185">Reference proteome</keyword>
<dbReference type="OrthoDB" id="9783759at2"/>
<dbReference type="InterPro" id="IPR019546">
    <property type="entry name" value="TAT_signal_bac_arc"/>
</dbReference>
<dbReference type="InterPro" id="IPR010869">
    <property type="entry name" value="DUF1501"/>
</dbReference>
<proteinExistence type="predicted"/>
<accession>A0A4U1IYW8</accession>
<dbReference type="InterPro" id="IPR006311">
    <property type="entry name" value="TAT_signal"/>
</dbReference>
<comment type="caution">
    <text evidence="1">The sequence shown here is derived from an EMBL/GenBank/DDBJ whole genome shotgun (WGS) entry which is preliminary data.</text>
</comment>
<dbReference type="NCBIfam" id="TIGR01409">
    <property type="entry name" value="TAT_signal_seq"/>
    <property type="match status" value="1"/>
</dbReference>
<dbReference type="Pfam" id="PF07394">
    <property type="entry name" value="DUF1501"/>
    <property type="match status" value="1"/>
</dbReference>
<dbReference type="Proteomes" id="UP000309215">
    <property type="component" value="Unassembled WGS sequence"/>
</dbReference>
<organism evidence="1 2">
    <name type="scientific">Polyangium fumosum</name>
    <dbReference type="NCBI Taxonomy" id="889272"/>
    <lineage>
        <taxon>Bacteria</taxon>
        <taxon>Pseudomonadati</taxon>
        <taxon>Myxococcota</taxon>
        <taxon>Polyangia</taxon>
        <taxon>Polyangiales</taxon>
        <taxon>Polyangiaceae</taxon>
        <taxon>Polyangium</taxon>
    </lineage>
</organism>
<evidence type="ECO:0000313" key="1">
    <source>
        <dbReference type="EMBL" id="TKC99885.1"/>
    </source>
</evidence>
<name>A0A4U1IYW8_9BACT</name>
<dbReference type="PROSITE" id="PS51318">
    <property type="entry name" value="TAT"/>
    <property type="match status" value="1"/>
</dbReference>
<dbReference type="AlphaFoldDB" id="A0A4U1IYW8"/>
<evidence type="ECO:0000313" key="2">
    <source>
        <dbReference type="Proteomes" id="UP000309215"/>
    </source>
</evidence>